<name>A0A6B3SGU2_9BURK</name>
<evidence type="ECO:0000313" key="2">
    <source>
        <dbReference type="Proteomes" id="UP000482155"/>
    </source>
</evidence>
<sequence length="225" mass="25636">MDIFVRKGEPTPDLLSTCNTLYFEDPHLSYHYSHTGMRVRLLDNAFKPGAVVRCYYVESRFNNPVATYNHISRELGGDVRPETIAQYLSTLSFAAGRYGFEPIDVSDEVRLHYSEGNGTNTFSPFALDRLKPLREVPAKWTMAHAKRALANHQFRNLRCNGVYSDDYAYDAAVDFHRGPVDHLVMLEKLVESPSGWWTSLDGNGSVSLCCHHFDSNSFQLEMQPY</sequence>
<reference evidence="1 2" key="1">
    <citation type="submission" date="2020-02" db="EMBL/GenBank/DDBJ databases">
        <authorList>
            <person name="Kim M.K."/>
        </authorList>
    </citation>
    <scope>NUCLEOTIDE SEQUENCE [LARGE SCALE GENOMIC DNA]</scope>
    <source>
        <strain evidence="1 2">17J57-3</strain>
    </source>
</reference>
<dbReference type="RefSeq" id="WP_163960598.1">
    <property type="nucleotide sequence ID" value="NZ_JAAIVB010000011.1"/>
</dbReference>
<gene>
    <name evidence="1" type="ORF">G3574_03310</name>
</gene>
<protein>
    <submittedName>
        <fullName evidence="1">Uncharacterized protein</fullName>
    </submittedName>
</protein>
<accession>A0A6B3SGU2</accession>
<organism evidence="1 2">
    <name type="scientific">Noviherbaspirillum galbum</name>
    <dbReference type="NCBI Taxonomy" id="2709383"/>
    <lineage>
        <taxon>Bacteria</taxon>
        <taxon>Pseudomonadati</taxon>
        <taxon>Pseudomonadota</taxon>
        <taxon>Betaproteobacteria</taxon>
        <taxon>Burkholderiales</taxon>
        <taxon>Oxalobacteraceae</taxon>
        <taxon>Noviherbaspirillum</taxon>
    </lineage>
</organism>
<evidence type="ECO:0000313" key="1">
    <source>
        <dbReference type="EMBL" id="NEX60097.1"/>
    </source>
</evidence>
<dbReference type="AlphaFoldDB" id="A0A6B3SGU2"/>
<dbReference type="EMBL" id="JAAIVB010000011">
    <property type="protein sequence ID" value="NEX60097.1"/>
    <property type="molecule type" value="Genomic_DNA"/>
</dbReference>
<proteinExistence type="predicted"/>
<dbReference type="Proteomes" id="UP000482155">
    <property type="component" value="Unassembled WGS sequence"/>
</dbReference>
<keyword evidence="2" id="KW-1185">Reference proteome</keyword>
<comment type="caution">
    <text evidence="1">The sequence shown here is derived from an EMBL/GenBank/DDBJ whole genome shotgun (WGS) entry which is preliminary data.</text>
</comment>